<sequence length="98" mass="11442">MNCTKASVRWPTLQPCEETFDGREAEAATVVCVCSSTWSAMRVLYLPYWATLMKRRLSLYQTLMMLSFALTLGKTKEEEDRVMDMDMRMYDFQQTMTA</sequence>
<gene>
    <name evidence="1" type="ORF">KC19_5G081700</name>
</gene>
<evidence type="ECO:0000313" key="2">
    <source>
        <dbReference type="Proteomes" id="UP000822688"/>
    </source>
</evidence>
<evidence type="ECO:0000313" key="1">
    <source>
        <dbReference type="EMBL" id="KAG0576458.1"/>
    </source>
</evidence>
<proteinExistence type="predicted"/>
<keyword evidence="2" id="KW-1185">Reference proteome</keyword>
<dbReference type="AlphaFoldDB" id="A0A8T0I1I9"/>
<name>A0A8T0I1I9_CERPU</name>
<accession>A0A8T0I1I9</accession>
<protein>
    <submittedName>
        <fullName evidence="1">Uncharacterized protein</fullName>
    </submittedName>
</protein>
<comment type="caution">
    <text evidence="1">The sequence shown here is derived from an EMBL/GenBank/DDBJ whole genome shotgun (WGS) entry which is preliminary data.</text>
</comment>
<reference evidence="1" key="1">
    <citation type="submission" date="2020-06" db="EMBL/GenBank/DDBJ databases">
        <title>WGS assembly of Ceratodon purpureus strain R40.</title>
        <authorList>
            <person name="Carey S.B."/>
            <person name="Jenkins J."/>
            <person name="Shu S."/>
            <person name="Lovell J.T."/>
            <person name="Sreedasyam A."/>
            <person name="Maumus F."/>
            <person name="Tiley G.P."/>
            <person name="Fernandez-Pozo N."/>
            <person name="Barry K."/>
            <person name="Chen C."/>
            <person name="Wang M."/>
            <person name="Lipzen A."/>
            <person name="Daum C."/>
            <person name="Saski C.A."/>
            <person name="Payton A.C."/>
            <person name="Mcbreen J.C."/>
            <person name="Conrad R.E."/>
            <person name="Kollar L.M."/>
            <person name="Olsson S."/>
            <person name="Huttunen S."/>
            <person name="Landis J.B."/>
            <person name="Wickett N.J."/>
            <person name="Johnson M.G."/>
            <person name="Rensing S.A."/>
            <person name="Grimwood J."/>
            <person name="Schmutz J."/>
            <person name="Mcdaniel S.F."/>
        </authorList>
    </citation>
    <scope>NUCLEOTIDE SEQUENCE</scope>
    <source>
        <strain evidence="1">R40</strain>
    </source>
</reference>
<organism evidence="1 2">
    <name type="scientific">Ceratodon purpureus</name>
    <name type="common">Fire moss</name>
    <name type="synonym">Dicranum purpureum</name>
    <dbReference type="NCBI Taxonomy" id="3225"/>
    <lineage>
        <taxon>Eukaryota</taxon>
        <taxon>Viridiplantae</taxon>
        <taxon>Streptophyta</taxon>
        <taxon>Embryophyta</taxon>
        <taxon>Bryophyta</taxon>
        <taxon>Bryophytina</taxon>
        <taxon>Bryopsida</taxon>
        <taxon>Dicranidae</taxon>
        <taxon>Pseudoditrichales</taxon>
        <taxon>Ditrichaceae</taxon>
        <taxon>Ceratodon</taxon>
    </lineage>
</organism>
<dbReference type="EMBL" id="CM026425">
    <property type="protein sequence ID" value="KAG0576458.1"/>
    <property type="molecule type" value="Genomic_DNA"/>
</dbReference>
<dbReference type="Proteomes" id="UP000822688">
    <property type="component" value="Chromosome 5"/>
</dbReference>